<evidence type="ECO:0000256" key="3">
    <source>
        <dbReference type="ARBA" id="ARBA00022900"/>
    </source>
</evidence>
<dbReference type="EMBL" id="CALNXI010000222">
    <property type="protein sequence ID" value="CAH3022506.1"/>
    <property type="molecule type" value="Genomic_DNA"/>
</dbReference>
<dbReference type="Gene3D" id="3.30.10.10">
    <property type="entry name" value="Trypsin Inhibitor V, subunit A"/>
    <property type="match status" value="1"/>
</dbReference>
<comment type="caution">
    <text evidence="4">The sequence shown here is derived from an EMBL/GenBank/DDBJ whole genome shotgun (WGS) entry which is preliminary data.</text>
</comment>
<protein>
    <submittedName>
        <fullName evidence="4">Uncharacterized protein</fullName>
    </submittedName>
</protein>
<dbReference type="PANTHER" id="PTHR33091:SF29">
    <property type="entry name" value="SUBTILISIN INHIBITOR 1"/>
    <property type="match status" value="1"/>
</dbReference>
<comment type="similarity">
    <text evidence="1">Belongs to the protease inhibitor I13 (potato type I serine protease inhibitor) family.</text>
</comment>
<evidence type="ECO:0000313" key="5">
    <source>
        <dbReference type="Proteomes" id="UP001159427"/>
    </source>
</evidence>
<name>A0ABN8M2Y9_9CNID</name>
<evidence type="ECO:0000256" key="1">
    <source>
        <dbReference type="ARBA" id="ARBA00008210"/>
    </source>
</evidence>
<organism evidence="4 5">
    <name type="scientific">Porites evermanni</name>
    <dbReference type="NCBI Taxonomy" id="104178"/>
    <lineage>
        <taxon>Eukaryota</taxon>
        <taxon>Metazoa</taxon>
        <taxon>Cnidaria</taxon>
        <taxon>Anthozoa</taxon>
        <taxon>Hexacorallia</taxon>
        <taxon>Scleractinia</taxon>
        <taxon>Fungiina</taxon>
        <taxon>Poritidae</taxon>
        <taxon>Porites</taxon>
    </lineage>
</organism>
<dbReference type="Proteomes" id="UP001159427">
    <property type="component" value="Unassembled WGS sequence"/>
</dbReference>
<reference evidence="4 5" key="1">
    <citation type="submission" date="2022-05" db="EMBL/GenBank/DDBJ databases">
        <authorList>
            <consortium name="Genoscope - CEA"/>
            <person name="William W."/>
        </authorList>
    </citation>
    <scope>NUCLEOTIDE SEQUENCE [LARGE SCALE GENOMIC DNA]</scope>
</reference>
<keyword evidence="2" id="KW-0646">Protease inhibitor</keyword>
<dbReference type="PROSITE" id="PS00285">
    <property type="entry name" value="POTATO_INHIBITOR"/>
    <property type="match status" value="1"/>
</dbReference>
<dbReference type="Pfam" id="PF00280">
    <property type="entry name" value="potato_inhibit"/>
    <property type="match status" value="1"/>
</dbReference>
<dbReference type="InterPro" id="IPR000864">
    <property type="entry name" value="Prot_inh_pot1"/>
</dbReference>
<feature type="non-terminal residue" evidence="4">
    <location>
        <position position="1"/>
    </location>
</feature>
<sequence length="95" mass="10895">FVLIPLEILLKMSKISGIGQKLFRWKKGEKTPKNEWPELVGKGAEEATTIIDKEHPGLKIQIIPENSVVKQNFDERRVRIIVDRKQTVIKTPHIG</sequence>
<proteinExistence type="inferred from homology"/>
<dbReference type="PANTHER" id="PTHR33091">
    <property type="entry name" value="PROTEIN, PUTATIVE, EXPRESSED-RELATED"/>
    <property type="match status" value="1"/>
</dbReference>
<gene>
    <name evidence="4" type="ORF">PEVE_00015768</name>
</gene>
<accession>A0ABN8M2Y9</accession>
<evidence type="ECO:0000256" key="2">
    <source>
        <dbReference type="ARBA" id="ARBA00022690"/>
    </source>
</evidence>
<keyword evidence="3" id="KW-0722">Serine protease inhibitor</keyword>
<keyword evidence="5" id="KW-1185">Reference proteome</keyword>
<evidence type="ECO:0000313" key="4">
    <source>
        <dbReference type="EMBL" id="CAH3022506.1"/>
    </source>
</evidence>
<dbReference type="SUPFAM" id="SSF54654">
    <property type="entry name" value="CI-2 family of serine protease inhibitors"/>
    <property type="match status" value="1"/>
</dbReference>
<dbReference type="InterPro" id="IPR036354">
    <property type="entry name" value="Prot_inh_pot1_sf"/>
</dbReference>